<gene>
    <name evidence="6" type="primary">LOC108630843</name>
</gene>
<dbReference type="PANTHER" id="PTHR23048:SF48">
    <property type="entry name" value="CENTRIN 3"/>
    <property type="match status" value="1"/>
</dbReference>
<accession>A0AAJ7JC05</accession>
<evidence type="ECO:0000313" key="5">
    <source>
        <dbReference type="Proteomes" id="UP000694925"/>
    </source>
</evidence>
<keyword evidence="3" id="KW-0106">Calcium</keyword>
<feature type="domain" description="EF-hand" evidence="4">
    <location>
        <begin position="85"/>
        <end position="120"/>
    </location>
</feature>
<evidence type="ECO:0000259" key="4">
    <source>
        <dbReference type="PROSITE" id="PS50222"/>
    </source>
</evidence>
<dbReference type="Pfam" id="PF13499">
    <property type="entry name" value="EF-hand_7"/>
    <property type="match status" value="2"/>
</dbReference>
<dbReference type="Gene3D" id="1.10.238.10">
    <property type="entry name" value="EF-hand"/>
    <property type="match status" value="2"/>
</dbReference>
<sequence>MSNVVKNSLTNGIKKRLKESFCLMDSDADGYLDYNEMKAALRALGLEVKKSYVLSVIRMYDKYNSNKISFDDFNYVVSEKLNKRNPFDEIKYAFKLFANDANGKITLGDLQELNQKLNCNLTNEEMELMITEFDTDQDDAINQTEFVDIMMDLVV</sequence>
<dbReference type="SUPFAM" id="SSF47473">
    <property type="entry name" value="EF-hand"/>
    <property type="match status" value="1"/>
</dbReference>
<protein>
    <submittedName>
        <fullName evidence="6">Cell division control protein 31-like</fullName>
    </submittedName>
</protein>
<dbReference type="GO" id="GO:0005509">
    <property type="term" value="F:calcium ion binding"/>
    <property type="evidence" value="ECO:0007669"/>
    <property type="project" value="InterPro"/>
</dbReference>
<name>A0AAJ7JC05_9HYME</name>
<keyword evidence="1" id="KW-0479">Metal-binding</keyword>
<evidence type="ECO:0000313" key="6">
    <source>
        <dbReference type="RefSeq" id="XP_017889858.1"/>
    </source>
</evidence>
<reference evidence="6" key="1">
    <citation type="submission" date="2025-08" db="UniProtKB">
        <authorList>
            <consortium name="RefSeq"/>
        </authorList>
    </citation>
    <scope>IDENTIFICATION</scope>
    <source>
        <tissue evidence="6">Whole body</tissue>
    </source>
</reference>
<dbReference type="RefSeq" id="XP_017889858.1">
    <property type="nucleotide sequence ID" value="XM_018034369.2"/>
</dbReference>
<dbReference type="PROSITE" id="PS00018">
    <property type="entry name" value="EF_HAND_1"/>
    <property type="match status" value="2"/>
</dbReference>
<dbReference type="InterPro" id="IPR050230">
    <property type="entry name" value="CALM/Myosin/TropC-like"/>
</dbReference>
<dbReference type="InterPro" id="IPR018247">
    <property type="entry name" value="EF_Hand_1_Ca_BS"/>
</dbReference>
<dbReference type="PANTHER" id="PTHR23048">
    <property type="entry name" value="MYOSIN LIGHT CHAIN 1, 3"/>
    <property type="match status" value="1"/>
</dbReference>
<dbReference type="FunFam" id="1.10.238.10:FF:000001">
    <property type="entry name" value="Calmodulin 1"/>
    <property type="match status" value="1"/>
</dbReference>
<dbReference type="GO" id="GO:0016460">
    <property type="term" value="C:myosin II complex"/>
    <property type="evidence" value="ECO:0007669"/>
    <property type="project" value="TreeGrafter"/>
</dbReference>
<dbReference type="Proteomes" id="UP000694925">
    <property type="component" value="Unplaced"/>
</dbReference>
<organism evidence="5 6">
    <name type="scientific">Ceratina calcarata</name>
    <dbReference type="NCBI Taxonomy" id="156304"/>
    <lineage>
        <taxon>Eukaryota</taxon>
        <taxon>Metazoa</taxon>
        <taxon>Ecdysozoa</taxon>
        <taxon>Arthropoda</taxon>
        <taxon>Hexapoda</taxon>
        <taxon>Insecta</taxon>
        <taxon>Pterygota</taxon>
        <taxon>Neoptera</taxon>
        <taxon>Endopterygota</taxon>
        <taxon>Hymenoptera</taxon>
        <taxon>Apocrita</taxon>
        <taxon>Aculeata</taxon>
        <taxon>Apoidea</taxon>
        <taxon>Anthophila</taxon>
        <taxon>Apidae</taxon>
        <taxon>Ceratina</taxon>
        <taxon>Zadontomerus</taxon>
    </lineage>
</organism>
<dbReference type="SMART" id="SM00054">
    <property type="entry name" value="EFh"/>
    <property type="match status" value="4"/>
</dbReference>
<evidence type="ECO:0000256" key="2">
    <source>
        <dbReference type="ARBA" id="ARBA00022737"/>
    </source>
</evidence>
<keyword evidence="2" id="KW-0677">Repeat</keyword>
<proteinExistence type="predicted"/>
<dbReference type="InterPro" id="IPR002048">
    <property type="entry name" value="EF_hand_dom"/>
</dbReference>
<dbReference type="AlphaFoldDB" id="A0AAJ7JC05"/>
<dbReference type="KEGG" id="ccal:108630843"/>
<keyword evidence="5" id="KW-1185">Reference proteome</keyword>
<evidence type="ECO:0000256" key="1">
    <source>
        <dbReference type="ARBA" id="ARBA00022723"/>
    </source>
</evidence>
<dbReference type="InterPro" id="IPR011992">
    <property type="entry name" value="EF-hand-dom_pair"/>
</dbReference>
<dbReference type="GeneID" id="108630843"/>
<dbReference type="CDD" id="cd00051">
    <property type="entry name" value="EFh"/>
    <property type="match status" value="2"/>
</dbReference>
<feature type="domain" description="EF-hand" evidence="4">
    <location>
        <begin position="48"/>
        <end position="83"/>
    </location>
</feature>
<dbReference type="PROSITE" id="PS50222">
    <property type="entry name" value="EF_HAND_2"/>
    <property type="match status" value="3"/>
</dbReference>
<feature type="domain" description="EF-hand" evidence="4">
    <location>
        <begin position="12"/>
        <end position="47"/>
    </location>
</feature>
<evidence type="ECO:0000256" key="3">
    <source>
        <dbReference type="ARBA" id="ARBA00022837"/>
    </source>
</evidence>